<dbReference type="Gene3D" id="3.40.1110.10">
    <property type="entry name" value="Calcium-transporting ATPase, cytoplasmic domain N"/>
    <property type="match status" value="1"/>
</dbReference>
<keyword evidence="13" id="KW-1278">Translocase</keyword>
<feature type="transmembrane region" description="Helical" evidence="18">
    <location>
        <begin position="491"/>
        <end position="510"/>
    </location>
</feature>
<name>A0A9W8A5R8_9FUNG</name>
<dbReference type="GO" id="GO:0055070">
    <property type="term" value="P:copper ion homeostasis"/>
    <property type="evidence" value="ECO:0007669"/>
    <property type="project" value="TreeGrafter"/>
</dbReference>
<dbReference type="CDD" id="cd02094">
    <property type="entry name" value="P-type_ATPase_Cu-like"/>
    <property type="match status" value="1"/>
</dbReference>
<dbReference type="SUPFAM" id="SSF55008">
    <property type="entry name" value="HMA, heavy metal-associated domain"/>
    <property type="match status" value="1"/>
</dbReference>
<feature type="transmembrane region" description="Helical" evidence="18">
    <location>
        <begin position="416"/>
        <end position="437"/>
    </location>
</feature>
<comment type="subcellular location">
    <subcellularLocation>
        <location evidence="1">Membrane</location>
        <topology evidence="1">Multi-pass membrane protein</topology>
    </subcellularLocation>
</comment>
<dbReference type="CDD" id="cd00371">
    <property type="entry name" value="HMA"/>
    <property type="match status" value="1"/>
</dbReference>
<dbReference type="PROSITE" id="PS00154">
    <property type="entry name" value="ATPASE_E1_E2"/>
    <property type="match status" value="1"/>
</dbReference>
<sequence>MGYIIDLIKEKLPNVYVHSVKLGATPATDRWAGFFGNINSQLDHVCKELSENERLKGGFNAIGFSQGGLFLRSYVQRCNSPPIKTLVTFGSPHSGVTRMPPCQNPTDWTCNTMSSIASRGVYSWYVRNHVIPAQYFKDPLRYEEYLEYNIFLADINNDKQVNQTYIDNMVSLENLVMVRFTGENVVVPGTSTWFGFVDENGEEIPIRYTDTYIEDLLGLKQLDSQGKLVFLSNQGPHMAVSEELLLDILHKYMSPEPLTRFLIQDMKDAPGDNVSQTTCSTKRPESIMVPSSDNAHQQLPQAQIYSTPLTSTGHKPVKSYYLVQGMTCGACVKNIENLLGKRPGVFTVDVSLMTGEVSVYHDPLLIGAREIQTIIEDSGFGAELANTGGENSTGFEISNMAINISRKERRKAAIRFYVSLVLAIPTFIISMIFDMALSPDNPVGKKFHRKVFKDYSVSTIVLFFLATACQFTLGLYFYMHAYRTVVKARSANMDVLIALGTTGAYVGSIISVTTQNGAGEQFFETSVFLIAFVLLGRWLEAVAKGQTASAVGSLVKMQPETALLVSQDSQGHESVTEIPVYQVQPGDKLQVNAGSRVPCDGVVIAENENTPSDEVITEVDESLLTGESHPVAKFPMTEVFGGTLNISRPMRFRATAVGGSSTLARIVCLVREAQANKPPIQEIADRVAGRFVPTVLILSIATFVIWISIGAAGKIPEDWLKSSSMGIMSKSAHMTPKKSIGIFSLLCAVSVLVIACPCALGLAAPTAVMVGVGKAARYGILVKGGGIALEAASKVDVIAFDKTGTLTVGKPSVTAHAVSSDSSSVRWLLQIAGEIESRSSHPLAVSLGSYISENWGVFESTFEGDIKEVPGHGMIAITQVPEDIAYDLNVSGKRIAVLVGNERLLNNQKCQVAVPSVSQRDEWAEQGASLVFVGFAPVDENGEIGFDGSSVAGFGLADQLRPESGAVIETLKKLGKEVWIISGDNQRTVNAVARQLGITNIMAGVLPSDKSDKVKWLQQRGRNLEKDLEQGTSTEKAGKSPGSFFKQASNSLLAVLRKIFRRNKSKPYAVVAMVGDGINDAPALAQADVGIAIGSGTAAAIDTAPVILMRSDMRSLVTFLRLSKTTFTRILLNFIWASGYNIIGIPLSAGLLYPIAGIGMPPALAGILMICSSLSVMASSLALKLFREKH</sequence>
<evidence type="ECO:0000313" key="20">
    <source>
        <dbReference type="EMBL" id="KAJ1920924.1"/>
    </source>
</evidence>
<feature type="transmembrane region" description="Helical" evidence="18">
    <location>
        <begin position="1162"/>
        <end position="1186"/>
    </location>
</feature>
<evidence type="ECO:0000256" key="4">
    <source>
        <dbReference type="ARBA" id="ARBA00012423"/>
    </source>
</evidence>
<dbReference type="FunFam" id="3.40.50.1820:FF:000107">
    <property type="entry name" value="Palmitoyl-protein thioesterase 1"/>
    <property type="match status" value="1"/>
</dbReference>
<dbReference type="InterPro" id="IPR008250">
    <property type="entry name" value="ATPase_P-typ_transduc_dom_A_sf"/>
</dbReference>
<comment type="similarity">
    <text evidence="2 18">Belongs to the cation transport ATPase (P-type) (TC 3.A.3) family. Type IB subfamily.</text>
</comment>
<dbReference type="GO" id="GO:0005524">
    <property type="term" value="F:ATP binding"/>
    <property type="evidence" value="ECO:0007669"/>
    <property type="project" value="UniProtKB-UniRule"/>
</dbReference>
<dbReference type="Pfam" id="PF00122">
    <property type="entry name" value="E1-E2_ATPase"/>
    <property type="match status" value="1"/>
</dbReference>
<keyword evidence="11" id="KW-0378">Hydrolase</keyword>
<dbReference type="GO" id="GO:0043682">
    <property type="term" value="F:P-type divalent copper transporter activity"/>
    <property type="evidence" value="ECO:0007669"/>
    <property type="project" value="TreeGrafter"/>
</dbReference>
<evidence type="ECO:0000256" key="13">
    <source>
        <dbReference type="ARBA" id="ARBA00022967"/>
    </source>
</evidence>
<dbReference type="Pfam" id="PF00702">
    <property type="entry name" value="Hydrolase"/>
    <property type="match status" value="1"/>
</dbReference>
<dbReference type="NCBIfam" id="TIGR01525">
    <property type="entry name" value="ATPase-IB_hvy"/>
    <property type="match status" value="1"/>
</dbReference>
<dbReference type="SUPFAM" id="SSF81660">
    <property type="entry name" value="Metal cation-transporting ATPase, ATP-binding domain N"/>
    <property type="match status" value="1"/>
</dbReference>
<dbReference type="FunFam" id="2.70.150.10:FF:000002">
    <property type="entry name" value="Copper-transporting ATPase 1, putative"/>
    <property type="match status" value="1"/>
</dbReference>
<evidence type="ECO:0000256" key="1">
    <source>
        <dbReference type="ARBA" id="ARBA00004141"/>
    </source>
</evidence>
<evidence type="ECO:0000256" key="3">
    <source>
        <dbReference type="ARBA" id="ARBA00010758"/>
    </source>
</evidence>
<dbReference type="GO" id="GO:0008474">
    <property type="term" value="F:palmitoyl-(protein) hydrolase activity"/>
    <property type="evidence" value="ECO:0007669"/>
    <property type="project" value="UniProtKB-EC"/>
</dbReference>
<keyword evidence="9" id="KW-0732">Signal</keyword>
<dbReference type="AlphaFoldDB" id="A0A9W8A5R8"/>
<keyword evidence="8 18" id="KW-0479">Metal-binding</keyword>
<evidence type="ECO:0000256" key="7">
    <source>
        <dbReference type="ARBA" id="ARBA00022692"/>
    </source>
</evidence>
<dbReference type="EC" id="7.2.2.8" evidence="5"/>
<dbReference type="SUPFAM" id="SSF81653">
    <property type="entry name" value="Calcium ATPase, transduction domain A"/>
    <property type="match status" value="1"/>
</dbReference>
<keyword evidence="6" id="KW-0813">Transport</keyword>
<evidence type="ECO:0000313" key="21">
    <source>
        <dbReference type="Proteomes" id="UP001150538"/>
    </source>
</evidence>
<evidence type="ECO:0000256" key="16">
    <source>
        <dbReference type="ARBA" id="ARBA00023180"/>
    </source>
</evidence>
<accession>A0A9W8A5R8</accession>
<evidence type="ECO:0000256" key="17">
    <source>
        <dbReference type="ARBA" id="ARBA00080126"/>
    </source>
</evidence>
<keyword evidence="7 18" id="KW-0812">Transmembrane</keyword>
<evidence type="ECO:0000256" key="5">
    <source>
        <dbReference type="ARBA" id="ARBA00012517"/>
    </source>
</evidence>
<dbReference type="InterPro" id="IPR036163">
    <property type="entry name" value="HMA_dom_sf"/>
</dbReference>
<dbReference type="Pfam" id="PF02089">
    <property type="entry name" value="Palm_thioest"/>
    <property type="match status" value="1"/>
</dbReference>
<dbReference type="GO" id="GO:0016020">
    <property type="term" value="C:membrane"/>
    <property type="evidence" value="ECO:0007669"/>
    <property type="project" value="UniProtKB-SubCell"/>
</dbReference>
<dbReference type="SUPFAM" id="SSF81665">
    <property type="entry name" value="Calcium ATPase, transmembrane domain M"/>
    <property type="match status" value="1"/>
</dbReference>
<feature type="transmembrane region" description="Helical" evidence="18">
    <location>
        <begin position="691"/>
        <end position="712"/>
    </location>
</feature>
<evidence type="ECO:0000256" key="12">
    <source>
        <dbReference type="ARBA" id="ARBA00022840"/>
    </source>
</evidence>
<keyword evidence="21" id="KW-1185">Reference proteome</keyword>
<dbReference type="Gene3D" id="2.70.150.10">
    <property type="entry name" value="Calcium-transporting ATPase, cytoplasmic transduction domain A"/>
    <property type="match status" value="1"/>
</dbReference>
<dbReference type="EMBL" id="JANBPU010000008">
    <property type="protein sequence ID" value="KAJ1920924.1"/>
    <property type="molecule type" value="Genomic_DNA"/>
</dbReference>
<dbReference type="PROSITE" id="PS01047">
    <property type="entry name" value="HMA_1"/>
    <property type="match status" value="1"/>
</dbReference>
<dbReference type="EC" id="3.1.2.22" evidence="4"/>
<dbReference type="InterPro" id="IPR036412">
    <property type="entry name" value="HAD-like_sf"/>
</dbReference>
<dbReference type="PROSITE" id="PS50846">
    <property type="entry name" value="HMA_2"/>
    <property type="match status" value="1"/>
</dbReference>
<dbReference type="InterPro" id="IPR023299">
    <property type="entry name" value="ATPase_P-typ_cyto_dom_N"/>
</dbReference>
<gene>
    <name evidence="20" type="ORF">H4219_000977</name>
</gene>
<keyword evidence="14 18" id="KW-1133">Transmembrane helix</keyword>
<evidence type="ECO:0000256" key="9">
    <source>
        <dbReference type="ARBA" id="ARBA00022729"/>
    </source>
</evidence>
<protein>
    <recommendedName>
        <fullName evidence="17">Cu(2+)-ATPase</fullName>
        <ecNumber evidence="4">3.1.2.22</ecNumber>
        <ecNumber evidence="5">7.2.2.8</ecNumber>
    </recommendedName>
</protein>
<dbReference type="InterPro" id="IPR029058">
    <property type="entry name" value="AB_hydrolase_fold"/>
</dbReference>
<dbReference type="PRINTS" id="PR00119">
    <property type="entry name" value="CATATPASE"/>
</dbReference>
<comment type="caution">
    <text evidence="20">The sequence shown here is derived from an EMBL/GenBank/DDBJ whole genome shotgun (WGS) entry which is preliminary data.</text>
</comment>
<feature type="transmembrane region" description="Helical" evidence="18">
    <location>
        <begin position="457"/>
        <end position="479"/>
    </location>
</feature>
<dbReference type="PRINTS" id="PR00942">
    <property type="entry name" value="CUATPASEI"/>
</dbReference>
<dbReference type="InterPro" id="IPR023214">
    <property type="entry name" value="HAD_sf"/>
</dbReference>
<evidence type="ECO:0000256" key="2">
    <source>
        <dbReference type="ARBA" id="ARBA00006024"/>
    </source>
</evidence>
<feature type="transmembrane region" description="Helical" evidence="18">
    <location>
        <begin position="1130"/>
        <end position="1156"/>
    </location>
</feature>
<evidence type="ECO:0000256" key="15">
    <source>
        <dbReference type="ARBA" id="ARBA00023136"/>
    </source>
</evidence>
<keyword evidence="12 18" id="KW-0067">ATP-binding</keyword>
<dbReference type="InterPro" id="IPR006121">
    <property type="entry name" value="HMA_dom"/>
</dbReference>
<evidence type="ECO:0000256" key="14">
    <source>
        <dbReference type="ARBA" id="ARBA00022989"/>
    </source>
</evidence>
<feature type="domain" description="HMA" evidence="19">
    <location>
        <begin position="317"/>
        <end position="383"/>
    </location>
</feature>
<evidence type="ECO:0000256" key="10">
    <source>
        <dbReference type="ARBA" id="ARBA00022741"/>
    </source>
</evidence>
<dbReference type="SUPFAM" id="SSF53474">
    <property type="entry name" value="alpha/beta-Hydrolases"/>
    <property type="match status" value="1"/>
</dbReference>
<evidence type="ECO:0000256" key="11">
    <source>
        <dbReference type="ARBA" id="ARBA00022801"/>
    </source>
</evidence>
<organism evidence="20 21">
    <name type="scientific">Mycoemilia scoparia</name>
    <dbReference type="NCBI Taxonomy" id="417184"/>
    <lineage>
        <taxon>Eukaryota</taxon>
        <taxon>Fungi</taxon>
        <taxon>Fungi incertae sedis</taxon>
        <taxon>Zoopagomycota</taxon>
        <taxon>Kickxellomycotina</taxon>
        <taxon>Kickxellomycetes</taxon>
        <taxon>Kickxellales</taxon>
        <taxon>Kickxellaceae</taxon>
        <taxon>Mycoemilia</taxon>
    </lineage>
</organism>
<dbReference type="GO" id="GO:0140581">
    <property type="term" value="F:P-type monovalent copper transporter activity"/>
    <property type="evidence" value="ECO:0007669"/>
    <property type="project" value="UniProtKB-EC"/>
</dbReference>
<dbReference type="GO" id="GO:0005507">
    <property type="term" value="F:copper ion binding"/>
    <property type="evidence" value="ECO:0007669"/>
    <property type="project" value="TreeGrafter"/>
</dbReference>
<evidence type="ECO:0000256" key="8">
    <source>
        <dbReference type="ARBA" id="ARBA00022723"/>
    </source>
</evidence>
<dbReference type="NCBIfam" id="TIGR01494">
    <property type="entry name" value="ATPase_P-type"/>
    <property type="match status" value="1"/>
</dbReference>
<keyword evidence="15 18" id="KW-0472">Membrane</keyword>
<reference evidence="20" key="1">
    <citation type="submission" date="2022-07" db="EMBL/GenBank/DDBJ databases">
        <title>Phylogenomic reconstructions and comparative analyses of Kickxellomycotina fungi.</title>
        <authorList>
            <person name="Reynolds N.K."/>
            <person name="Stajich J.E."/>
            <person name="Barry K."/>
            <person name="Grigoriev I.V."/>
            <person name="Crous P."/>
            <person name="Smith M.E."/>
        </authorList>
    </citation>
    <scope>NUCLEOTIDE SEQUENCE</scope>
    <source>
        <strain evidence="20">NBRC 100468</strain>
    </source>
</reference>
<comment type="similarity">
    <text evidence="3">Belongs to the palmitoyl-protein thioesterase family.</text>
</comment>
<evidence type="ECO:0000256" key="6">
    <source>
        <dbReference type="ARBA" id="ARBA00022448"/>
    </source>
</evidence>
<dbReference type="SUPFAM" id="SSF56784">
    <property type="entry name" value="HAD-like"/>
    <property type="match status" value="1"/>
</dbReference>
<dbReference type="InterPro" id="IPR027256">
    <property type="entry name" value="P-typ_ATPase_IB"/>
</dbReference>
<dbReference type="OrthoDB" id="10263094at2759"/>
<dbReference type="InterPro" id="IPR001757">
    <property type="entry name" value="P_typ_ATPase"/>
</dbReference>
<dbReference type="InterPro" id="IPR059000">
    <property type="entry name" value="ATPase_P-type_domA"/>
</dbReference>
<feature type="transmembrane region" description="Helical" evidence="18">
    <location>
        <begin position="740"/>
        <end position="764"/>
    </location>
</feature>
<dbReference type="GO" id="GO:0016887">
    <property type="term" value="F:ATP hydrolysis activity"/>
    <property type="evidence" value="ECO:0007669"/>
    <property type="project" value="InterPro"/>
</dbReference>
<dbReference type="Gene3D" id="3.40.50.1000">
    <property type="entry name" value="HAD superfamily/HAD-like"/>
    <property type="match status" value="1"/>
</dbReference>
<dbReference type="InterPro" id="IPR023298">
    <property type="entry name" value="ATPase_P-typ_TM_dom_sf"/>
</dbReference>
<feature type="transmembrane region" description="Helical" evidence="18">
    <location>
        <begin position="522"/>
        <end position="539"/>
    </location>
</feature>
<keyword evidence="10 18" id="KW-0547">Nucleotide-binding</keyword>
<dbReference type="Pfam" id="PF00403">
    <property type="entry name" value="HMA"/>
    <property type="match status" value="1"/>
</dbReference>
<evidence type="ECO:0000259" key="19">
    <source>
        <dbReference type="PROSITE" id="PS50846"/>
    </source>
</evidence>
<dbReference type="PANTHER" id="PTHR43520">
    <property type="entry name" value="ATP7, ISOFORM B"/>
    <property type="match status" value="1"/>
</dbReference>
<dbReference type="PANTHER" id="PTHR43520:SF32">
    <property type="entry name" value="COPPER RESISTANCE P-TYPE ATPASE (EUROFUNG)"/>
    <property type="match status" value="1"/>
</dbReference>
<dbReference type="InterPro" id="IPR018303">
    <property type="entry name" value="ATPase_P-typ_P_site"/>
</dbReference>
<dbReference type="FunFam" id="3.30.70.100:FF:000001">
    <property type="entry name" value="ATPase copper transporting beta"/>
    <property type="match status" value="1"/>
</dbReference>
<dbReference type="Proteomes" id="UP001150538">
    <property type="component" value="Unassembled WGS sequence"/>
</dbReference>
<proteinExistence type="inferred from homology"/>
<dbReference type="InterPro" id="IPR017969">
    <property type="entry name" value="Heavy-metal-associated_CS"/>
</dbReference>
<dbReference type="Gene3D" id="3.30.70.100">
    <property type="match status" value="1"/>
</dbReference>
<dbReference type="Gene3D" id="3.40.50.1820">
    <property type="entry name" value="alpha/beta hydrolase"/>
    <property type="match status" value="1"/>
</dbReference>
<keyword evidence="16" id="KW-0325">Glycoprotein</keyword>
<evidence type="ECO:0000256" key="18">
    <source>
        <dbReference type="RuleBase" id="RU362081"/>
    </source>
</evidence>